<gene>
    <name evidence="1" type="ORF">ACFPVY_07210</name>
</gene>
<dbReference type="Gene3D" id="2.180.10.10">
    <property type="entry name" value="RHS repeat-associated core"/>
    <property type="match status" value="1"/>
</dbReference>
<reference evidence="2" key="1">
    <citation type="journal article" date="2019" name="Int. J. Syst. Evol. Microbiol.">
        <title>The Global Catalogue of Microorganisms (GCM) 10K type strain sequencing project: providing services to taxonomists for standard genome sequencing and annotation.</title>
        <authorList>
            <consortium name="The Broad Institute Genomics Platform"/>
            <consortium name="The Broad Institute Genome Sequencing Center for Infectious Disease"/>
            <person name="Wu L."/>
            <person name="Ma J."/>
        </authorList>
    </citation>
    <scope>NUCLEOTIDE SEQUENCE [LARGE SCALE GENOMIC DNA]</scope>
    <source>
        <strain evidence="2">CCUG 49679</strain>
    </source>
</reference>
<keyword evidence="2" id="KW-1185">Reference proteome</keyword>
<comment type="caution">
    <text evidence="1">The sequence shown here is derived from an EMBL/GenBank/DDBJ whole genome shotgun (WGS) entry which is preliminary data.</text>
</comment>
<accession>A0ABW1PN54</accession>
<dbReference type="RefSeq" id="WP_379791299.1">
    <property type="nucleotide sequence ID" value="NZ_JBHSQB010000005.1"/>
</dbReference>
<sequence>MKNKVTIGMLLASAMAFGQEVELPKVVLPSPEAYEITKYGDIPADERTGMVNTSIPIYTYRAGKLEVPISLNYAGAGVKVDQLATWTGINWTLAAGGAITRTINGAADEGSEISRLEVETIFAMDLRDGTDDTANLHSLLTNTRPLWDFNPDLFSFSFPGYSGSFFLDKDYIPRLSKAESNLKIEILGSEADLRARLRNEKRFCITTPEGIKYFFGGTGATEFSYTTSDPHAAHLFYPTSFYLSSIQHPDHGTIYFDYLEAGGANLSLGRTQSINIITSIVIPNAPYCSGATPSTVRQTSATFSRFENGLFLSKIRSDNNTVEVSFSSSFGSASNYRRILNGIAVKDGSNELSKIDFSYLFPNLAGNSQRFFLTKLEFNRDHSDAAPGKKNEQYVMEYNDPMGLPDRLSYAVDLAGYYNGKIGNTTLLPKYVDPLFDASIPNLADRRGDFSFAAKGSLSKIYYPTKGHTAFEYEPIQSKEYDRAGNYLTIWRNESTRIPASKKTASYGFVTFVNNGEMIESVGSLMDQQVKVYVNVVAAGQMGHTDTIKLKMIDNTNNTEVVVQLAMPLAAPSEGLPVDYTADREYTFNFLKDHVYTLEVSSSYAFSTVPFTATVSFSHIKGYKIAENGGIRIKRITDFTNEGHKAGTKRYYYHEATDLSKNILDILELKSDYNFVENGYMNQCCSVYADLAFFEAKEYFYRTLSSAYPFPELFDRKYEYVTVSYGGDDFEAGGTEKRFDNRGLATSIGIFPSGSQGSEGYSKGNLEGIYHGTLLKETQLAKRNGLLCKTREEAFTYRYLPTGYMDGVTGHIQGQACARQLISSSNVNVGMYSFLSKRAELLSSTAVEFTIPMPLGATGETSYNPIRTVRSMEYGELIGLPVKVTSSISGEGRITETRNTYVHEASQLAGLTSQQAEAYQKLAGRNQVSAPAETRVYRSDPSSLALVSTQRMLFREWSGSPNLILPHIAQYSKGDGALEDRIAFEGYDSRANAVLVSLKDGPRTRYAYNNLGKLTLKIENYIVPPSAGNGPFDQLPALDAIPDTASPCALSQLYPKSSVTRFYYNSRYLMVKSTDTNCTSTFFEYDGMDRLKRIRNEQQEILKEFDYSYKNQ</sequence>
<organism evidence="1 2">
    <name type="scientific">Flavobacterium qiangtangense</name>
    <dbReference type="NCBI Taxonomy" id="1442595"/>
    <lineage>
        <taxon>Bacteria</taxon>
        <taxon>Pseudomonadati</taxon>
        <taxon>Bacteroidota</taxon>
        <taxon>Flavobacteriia</taxon>
        <taxon>Flavobacteriales</taxon>
        <taxon>Flavobacteriaceae</taxon>
        <taxon>Flavobacterium</taxon>
    </lineage>
</organism>
<proteinExistence type="predicted"/>
<evidence type="ECO:0008006" key="3">
    <source>
        <dbReference type="Google" id="ProtNLM"/>
    </source>
</evidence>
<name>A0ABW1PN54_9FLAO</name>
<evidence type="ECO:0000313" key="2">
    <source>
        <dbReference type="Proteomes" id="UP001596287"/>
    </source>
</evidence>
<protein>
    <recommendedName>
        <fullName evidence="3">YD repeat-containing protein</fullName>
    </recommendedName>
</protein>
<dbReference type="Proteomes" id="UP001596287">
    <property type="component" value="Unassembled WGS sequence"/>
</dbReference>
<evidence type="ECO:0000313" key="1">
    <source>
        <dbReference type="EMBL" id="MFC6096432.1"/>
    </source>
</evidence>
<dbReference type="EMBL" id="JBHSQB010000005">
    <property type="protein sequence ID" value="MFC6096432.1"/>
    <property type="molecule type" value="Genomic_DNA"/>
</dbReference>